<gene>
    <name evidence="4" type="ORF">DGYR_LOCUS8496</name>
</gene>
<evidence type="ECO:0000313" key="5">
    <source>
        <dbReference type="Proteomes" id="UP000549394"/>
    </source>
</evidence>
<reference evidence="4 5" key="1">
    <citation type="submission" date="2020-08" db="EMBL/GenBank/DDBJ databases">
        <authorList>
            <person name="Hejnol A."/>
        </authorList>
    </citation>
    <scope>NUCLEOTIDE SEQUENCE [LARGE SCALE GENOMIC DNA]</scope>
</reference>
<dbReference type="GO" id="GO:0016020">
    <property type="term" value="C:membrane"/>
    <property type="evidence" value="ECO:0007669"/>
    <property type="project" value="UniProtKB-SubCell"/>
</dbReference>
<dbReference type="Proteomes" id="UP000549394">
    <property type="component" value="Unassembled WGS sequence"/>
</dbReference>
<dbReference type="InterPro" id="IPR020846">
    <property type="entry name" value="MFS_dom"/>
</dbReference>
<dbReference type="PANTHER" id="PTHR11360">
    <property type="entry name" value="MONOCARBOXYLATE TRANSPORTER"/>
    <property type="match status" value="1"/>
</dbReference>
<evidence type="ECO:0000313" key="4">
    <source>
        <dbReference type="EMBL" id="CAD5120389.1"/>
    </source>
</evidence>
<proteinExistence type="predicted"/>
<keyword evidence="5" id="KW-1185">Reference proteome</keyword>
<dbReference type="OrthoDB" id="2213137at2759"/>
<feature type="transmembrane region" description="Helical" evidence="2">
    <location>
        <begin position="170"/>
        <end position="193"/>
    </location>
</feature>
<dbReference type="AlphaFoldDB" id="A0A7I8VX68"/>
<evidence type="ECO:0000259" key="3">
    <source>
        <dbReference type="PROSITE" id="PS50850"/>
    </source>
</evidence>
<protein>
    <submittedName>
        <fullName evidence="4">DgyrCDS8960</fullName>
    </submittedName>
</protein>
<feature type="transmembrane region" description="Helical" evidence="2">
    <location>
        <begin position="16"/>
        <end position="41"/>
    </location>
</feature>
<feature type="domain" description="Major facilitator superfamily (MFS) profile" evidence="3">
    <location>
        <begin position="17"/>
        <end position="389"/>
    </location>
</feature>
<accession>A0A7I8VX68</accession>
<feature type="transmembrane region" description="Helical" evidence="2">
    <location>
        <begin position="86"/>
        <end position="105"/>
    </location>
</feature>
<dbReference type="Pfam" id="PF07690">
    <property type="entry name" value="MFS_1"/>
    <property type="match status" value="1"/>
</dbReference>
<organism evidence="4 5">
    <name type="scientific">Dimorphilus gyrociliatus</name>
    <dbReference type="NCBI Taxonomy" id="2664684"/>
    <lineage>
        <taxon>Eukaryota</taxon>
        <taxon>Metazoa</taxon>
        <taxon>Spiralia</taxon>
        <taxon>Lophotrochozoa</taxon>
        <taxon>Annelida</taxon>
        <taxon>Polychaeta</taxon>
        <taxon>Polychaeta incertae sedis</taxon>
        <taxon>Dinophilidae</taxon>
        <taxon>Dimorphilus</taxon>
    </lineage>
</organism>
<dbReference type="PROSITE" id="PS50850">
    <property type="entry name" value="MFS"/>
    <property type="match status" value="1"/>
</dbReference>
<dbReference type="GO" id="GO:0008028">
    <property type="term" value="F:monocarboxylic acid transmembrane transporter activity"/>
    <property type="evidence" value="ECO:0007669"/>
    <property type="project" value="TreeGrafter"/>
</dbReference>
<keyword evidence="2" id="KW-1133">Transmembrane helix</keyword>
<comment type="subcellular location">
    <subcellularLocation>
        <location evidence="1">Membrane</location>
        <topology evidence="1">Multi-pass membrane protein</topology>
    </subcellularLocation>
</comment>
<keyword evidence="2" id="KW-0812">Transmembrane</keyword>
<dbReference type="InterPro" id="IPR011701">
    <property type="entry name" value="MFS"/>
</dbReference>
<sequence length="389" mass="43151">MSNESDKRISTPDGGWGWMVVVGGFFILLLHGGFLTAYTFIFTELRILFQSGAERLAWASSINNLCKFLLGPVTGSLVQHFGTRKLSVLGGFLYAAGIFLTGFAKTPEFSYISYGFLTGVGAACVSTSLYVAIAEYFHKKKALAMSIVFTGDSFGMIIYVFLIPKLLEEYAFKGTMMILAALLGNLCVSGMLFRPLEYNKPELKVETNDKESGDKKSEKNWKRDLKVTLKNYREIVTDFKKCSFIAYLFCICIGLAISQLFLSDLALDQGLTTKDASLAILISASLNIFIRILAGYLFDRAFIKKYREVYFSFIGIGYGISLVTLSFPVGRIYFYLNYALLMCFSCIHYSQYATVLTDGVDPKKYGEIIGLCRFTNGLGFVIGQAAGGK</sequence>
<keyword evidence="2" id="KW-0472">Membrane</keyword>
<name>A0A7I8VX68_9ANNE</name>
<dbReference type="InterPro" id="IPR036259">
    <property type="entry name" value="MFS_trans_sf"/>
</dbReference>
<dbReference type="PANTHER" id="PTHR11360:SF284">
    <property type="entry name" value="EG:103B4.3 PROTEIN-RELATED"/>
    <property type="match status" value="1"/>
</dbReference>
<dbReference type="InterPro" id="IPR050327">
    <property type="entry name" value="Proton-linked_MCT"/>
</dbReference>
<dbReference type="EMBL" id="CAJFCJ010000012">
    <property type="protein sequence ID" value="CAD5120389.1"/>
    <property type="molecule type" value="Genomic_DNA"/>
</dbReference>
<comment type="caution">
    <text evidence="4">The sequence shown here is derived from an EMBL/GenBank/DDBJ whole genome shotgun (WGS) entry which is preliminary data.</text>
</comment>
<dbReference type="Gene3D" id="1.20.1250.20">
    <property type="entry name" value="MFS general substrate transporter like domains"/>
    <property type="match status" value="1"/>
</dbReference>
<feature type="transmembrane region" description="Helical" evidence="2">
    <location>
        <begin position="143"/>
        <end position="164"/>
    </location>
</feature>
<feature type="transmembrane region" description="Helical" evidence="2">
    <location>
        <begin position="111"/>
        <end position="131"/>
    </location>
</feature>
<evidence type="ECO:0000256" key="1">
    <source>
        <dbReference type="ARBA" id="ARBA00004141"/>
    </source>
</evidence>
<feature type="transmembrane region" description="Helical" evidence="2">
    <location>
        <begin position="277"/>
        <end position="298"/>
    </location>
</feature>
<dbReference type="SUPFAM" id="SSF103473">
    <property type="entry name" value="MFS general substrate transporter"/>
    <property type="match status" value="1"/>
</dbReference>
<feature type="transmembrane region" description="Helical" evidence="2">
    <location>
        <begin position="310"/>
        <end position="329"/>
    </location>
</feature>
<feature type="transmembrane region" description="Helical" evidence="2">
    <location>
        <begin position="244"/>
        <end position="262"/>
    </location>
</feature>
<evidence type="ECO:0000256" key="2">
    <source>
        <dbReference type="SAM" id="Phobius"/>
    </source>
</evidence>